<keyword evidence="2" id="KW-0812">Transmembrane</keyword>
<evidence type="ECO:0000313" key="4">
    <source>
        <dbReference type="Proteomes" id="UP000835052"/>
    </source>
</evidence>
<protein>
    <submittedName>
        <fullName evidence="3">Uncharacterized protein</fullName>
    </submittedName>
</protein>
<dbReference type="EMBL" id="CAJGYM010000027">
    <property type="protein sequence ID" value="CAD6192453.1"/>
    <property type="molecule type" value="Genomic_DNA"/>
</dbReference>
<keyword evidence="2" id="KW-0472">Membrane</keyword>
<keyword evidence="2" id="KW-1133">Transmembrane helix</keyword>
<accession>A0A8S1H951</accession>
<dbReference type="AlphaFoldDB" id="A0A8S1H951"/>
<proteinExistence type="predicted"/>
<dbReference type="Proteomes" id="UP000835052">
    <property type="component" value="Unassembled WGS sequence"/>
</dbReference>
<keyword evidence="4" id="KW-1185">Reference proteome</keyword>
<name>A0A8S1H951_9PELO</name>
<evidence type="ECO:0000313" key="3">
    <source>
        <dbReference type="EMBL" id="CAD6192453.1"/>
    </source>
</evidence>
<evidence type="ECO:0000256" key="2">
    <source>
        <dbReference type="SAM" id="Phobius"/>
    </source>
</evidence>
<feature type="region of interest" description="Disordered" evidence="1">
    <location>
        <begin position="103"/>
        <end position="122"/>
    </location>
</feature>
<reference evidence="3" key="1">
    <citation type="submission" date="2020-10" db="EMBL/GenBank/DDBJ databases">
        <authorList>
            <person name="Kikuchi T."/>
        </authorList>
    </citation>
    <scope>NUCLEOTIDE SEQUENCE</scope>
    <source>
        <strain evidence="3">NKZ352</strain>
    </source>
</reference>
<gene>
    <name evidence="3" type="ORF">CAUJ_LOCUS8372</name>
</gene>
<comment type="caution">
    <text evidence="3">The sequence shown here is derived from an EMBL/GenBank/DDBJ whole genome shotgun (WGS) entry which is preliminary data.</text>
</comment>
<sequence length="122" mass="13653">MIADPALFYLLVPLAVIPILFFIYRMCKRKKSFVNPGYPHPPAVPGPLPFQPGPNDQAPPYNYALQMNTSSIFAITEPNMTPYLQMRCANDDCYPPNFVVSPFEPPPPYPGLEKTPKDPSIV</sequence>
<organism evidence="3 4">
    <name type="scientific">Caenorhabditis auriculariae</name>
    <dbReference type="NCBI Taxonomy" id="2777116"/>
    <lineage>
        <taxon>Eukaryota</taxon>
        <taxon>Metazoa</taxon>
        <taxon>Ecdysozoa</taxon>
        <taxon>Nematoda</taxon>
        <taxon>Chromadorea</taxon>
        <taxon>Rhabditida</taxon>
        <taxon>Rhabditina</taxon>
        <taxon>Rhabditomorpha</taxon>
        <taxon>Rhabditoidea</taxon>
        <taxon>Rhabditidae</taxon>
        <taxon>Peloderinae</taxon>
        <taxon>Caenorhabditis</taxon>
    </lineage>
</organism>
<evidence type="ECO:0000256" key="1">
    <source>
        <dbReference type="SAM" id="MobiDB-lite"/>
    </source>
</evidence>
<feature type="transmembrane region" description="Helical" evidence="2">
    <location>
        <begin position="6"/>
        <end position="24"/>
    </location>
</feature>